<accession>A0A1N7GJW4</accession>
<dbReference type="OrthoDB" id="2679764at2"/>
<protein>
    <recommendedName>
        <fullName evidence="3">DUF932 domain-containing protein</fullName>
    </recommendedName>
</protein>
<evidence type="ECO:0008006" key="3">
    <source>
        <dbReference type="Google" id="ProtNLM"/>
    </source>
</evidence>
<keyword evidence="2" id="KW-1185">Reference proteome</keyword>
<reference evidence="2" key="1">
    <citation type="submission" date="2017-01" db="EMBL/GenBank/DDBJ databases">
        <authorList>
            <person name="Varghese N."/>
            <person name="Submissions S."/>
        </authorList>
    </citation>
    <scope>NUCLEOTIDE SEQUENCE [LARGE SCALE GENOMIC DNA]</scope>
    <source>
        <strain evidence="2">ATCC 12950</strain>
    </source>
</reference>
<dbReference type="EMBL" id="FTNI01000029">
    <property type="protein sequence ID" value="SIS12822.1"/>
    <property type="molecule type" value="Genomic_DNA"/>
</dbReference>
<evidence type="ECO:0000313" key="2">
    <source>
        <dbReference type="Proteomes" id="UP000186096"/>
    </source>
</evidence>
<organism evidence="1 2">
    <name type="scientific">Microbispora rosea</name>
    <dbReference type="NCBI Taxonomy" id="58117"/>
    <lineage>
        <taxon>Bacteria</taxon>
        <taxon>Bacillati</taxon>
        <taxon>Actinomycetota</taxon>
        <taxon>Actinomycetes</taxon>
        <taxon>Streptosporangiales</taxon>
        <taxon>Streptosporangiaceae</taxon>
        <taxon>Microbispora</taxon>
    </lineage>
</organism>
<sequence>MSTVVPVPLTARNAGLAELHALLRDQHARKVDVPVTTARIRAVGTHLQLIDTPPVLSEAGVTDSTGLYLPTEICDQGLADKLGIPLPYLRRLRAHQPALYEANINTWLQADDRRFLLRGLRGTGDAPGVARAFLSDRYKIIDNLDVLMAALDGVRLAGVDVDIDGCDLTERRMYVRVVCEQVAALAPELLRNYRSPFTGAAGADNPLVFAGFVISNSETGCGAFTITPRLLVQVCRNGMTITADAHRHVHIGGRLDGSGSAVRWSSDTQDKNLQLITAQTRDAITTFLDTDYLTTKIRELTAAAGAEITDPDTTIKAVATKLRFTDDQQREILRHFIRGGDLTAGGVMHAVTSVAQTIDDADTAHDMEAQALRALHLAAASA</sequence>
<dbReference type="AlphaFoldDB" id="A0A1N7GJW4"/>
<gene>
    <name evidence="1" type="ORF">SAMN05421833_129120</name>
</gene>
<evidence type="ECO:0000313" key="1">
    <source>
        <dbReference type="EMBL" id="SIS12822.1"/>
    </source>
</evidence>
<dbReference type="Proteomes" id="UP000186096">
    <property type="component" value="Unassembled WGS sequence"/>
</dbReference>
<proteinExistence type="predicted"/>
<dbReference type="RefSeq" id="WP_076440693.1">
    <property type="nucleotide sequence ID" value="NZ_FTNI01000029.1"/>
</dbReference>
<name>A0A1N7GJW4_9ACTN</name>
<dbReference type="STRING" id="58117.SAMN05421833_129120"/>